<dbReference type="AlphaFoldDB" id="W9WNX3"/>
<comment type="function">
    <text evidence="1">Polynucleotide 5'-kinase involved in rRNA processing.</text>
</comment>
<dbReference type="OrthoDB" id="4054781at2759"/>
<evidence type="ECO:0000256" key="8">
    <source>
        <dbReference type="ARBA" id="ARBA00022840"/>
    </source>
</evidence>
<dbReference type="VEuPathDB" id="FungiDB:A1O7_04276"/>
<gene>
    <name evidence="11" type="ORF">A1O7_04276</name>
</gene>
<evidence type="ECO:0000313" key="11">
    <source>
        <dbReference type="EMBL" id="EXJ60124.1"/>
    </source>
</evidence>
<dbReference type="Proteomes" id="UP000019473">
    <property type="component" value="Unassembled WGS sequence"/>
</dbReference>
<evidence type="ECO:0000313" key="12">
    <source>
        <dbReference type="Proteomes" id="UP000019473"/>
    </source>
</evidence>
<dbReference type="Pfam" id="PF16575">
    <property type="entry name" value="CLP1_P"/>
    <property type="match status" value="1"/>
</dbReference>
<protein>
    <recommendedName>
        <fullName evidence="4">Polynucleotide 5'-hydroxyl-kinase GRC3</fullName>
    </recommendedName>
    <alternativeName>
        <fullName evidence="3">Polynucleotide 5'-hydroxyl-kinase grc3</fullName>
    </alternativeName>
</protein>
<evidence type="ECO:0000256" key="5">
    <source>
        <dbReference type="ARBA" id="ARBA00022679"/>
    </source>
</evidence>
<proteinExistence type="inferred from homology"/>
<keyword evidence="12" id="KW-1185">Reference proteome</keyword>
<keyword evidence="6" id="KW-0547">Nucleotide-binding</keyword>
<dbReference type="Gene3D" id="3.40.50.300">
    <property type="entry name" value="P-loop containing nucleotide triphosphate hydrolases"/>
    <property type="match status" value="1"/>
</dbReference>
<feature type="region of interest" description="Disordered" evidence="9">
    <location>
        <begin position="1"/>
        <end position="25"/>
    </location>
</feature>
<sequence length="473" mass="52414">MTNQAELQLDPSHDGINDLPSMGTRDKWAPPGIKHSASPFYVLGHSFELDLKAPRRLRELNIDPWKTLLANVIDYDAASPPRVLVCGRRSSGLSTLVRCITNRLLAKQANSSKSAHMAGVTLVDLDANTPEFAPPGMISLVHVRNLVFGPPFTHLMPPSKADTNPMLRKHFLGDIDAIDLADWHLAKVYDLLDLEKDSQTRRKNTPVVIVLPKWLNGVDPSTASKLWNKMSPTQIICLDPNPASPHLEPWRLLAGRDSCAICRMPVQVFDRIPVVREHNLQMQSYFHLEGSDTSRQLWSEMPILATTSRTATLSYRSDGGIICVIILLGSHVALEDTYEALGGSLVALVAVPMSETLVHPDSGLETDSLKSGFRSGEVRRTDEGLPRWQEHAGVEDFLQCRAQHSFCLGLAIVQEIDVAKRELSLTTGPEIQVDDIQRQGYRVALVVPKATADGRFRTDWAHREMGTSNGRSQ</sequence>
<dbReference type="STRING" id="1182544.W9WNX3"/>
<feature type="domain" description="Clp1 P-loop" evidence="10">
    <location>
        <begin position="87"/>
        <end position="250"/>
    </location>
</feature>
<keyword evidence="5" id="KW-0808">Transferase</keyword>
<dbReference type="eggNOG" id="KOG2750">
    <property type="taxonomic scope" value="Eukaryota"/>
</dbReference>
<evidence type="ECO:0000256" key="4">
    <source>
        <dbReference type="ARBA" id="ARBA00019824"/>
    </source>
</evidence>
<dbReference type="GO" id="GO:0000448">
    <property type="term" value="P:cleavage in ITS2 between 5.8S rRNA and LSU-rRNA of tricistronic rRNA transcript (SSU-rRNA, 5.8S rRNA, LSU-rRNA)"/>
    <property type="evidence" value="ECO:0007669"/>
    <property type="project" value="TreeGrafter"/>
</dbReference>
<dbReference type="EMBL" id="AMGW01000003">
    <property type="protein sequence ID" value="EXJ60124.1"/>
    <property type="molecule type" value="Genomic_DNA"/>
</dbReference>
<dbReference type="InterPro" id="IPR045116">
    <property type="entry name" value="Clp1/Grc3"/>
</dbReference>
<dbReference type="PANTHER" id="PTHR12755">
    <property type="entry name" value="CLEAVAGE/POLYADENYLATION FACTOR IA SUBUNIT CLP1P"/>
    <property type="match status" value="1"/>
</dbReference>
<dbReference type="InterPro" id="IPR027417">
    <property type="entry name" value="P-loop_NTPase"/>
</dbReference>
<reference evidence="11 12" key="1">
    <citation type="submission" date="2013-03" db="EMBL/GenBank/DDBJ databases">
        <title>The Genome Sequence of Cladophialophora yegresii CBS 114405.</title>
        <authorList>
            <consortium name="The Broad Institute Genomics Platform"/>
            <person name="Cuomo C."/>
            <person name="de Hoog S."/>
            <person name="Gorbushina A."/>
            <person name="Walker B."/>
            <person name="Young S.K."/>
            <person name="Zeng Q."/>
            <person name="Gargeya S."/>
            <person name="Fitzgerald M."/>
            <person name="Haas B."/>
            <person name="Abouelleil A."/>
            <person name="Allen A.W."/>
            <person name="Alvarado L."/>
            <person name="Arachchi H.M."/>
            <person name="Berlin A.M."/>
            <person name="Chapman S.B."/>
            <person name="Gainer-Dewar J."/>
            <person name="Goldberg J."/>
            <person name="Griggs A."/>
            <person name="Gujja S."/>
            <person name="Hansen M."/>
            <person name="Howarth C."/>
            <person name="Imamovic A."/>
            <person name="Ireland A."/>
            <person name="Larimer J."/>
            <person name="McCowan C."/>
            <person name="Murphy C."/>
            <person name="Pearson M."/>
            <person name="Poon T.W."/>
            <person name="Priest M."/>
            <person name="Roberts A."/>
            <person name="Saif S."/>
            <person name="Shea T."/>
            <person name="Sisk P."/>
            <person name="Sykes S."/>
            <person name="Wortman J."/>
            <person name="Nusbaum C."/>
            <person name="Birren B."/>
        </authorList>
    </citation>
    <scope>NUCLEOTIDE SEQUENCE [LARGE SCALE GENOMIC DNA]</scope>
    <source>
        <strain evidence="11 12">CBS 114405</strain>
    </source>
</reference>
<dbReference type="HOGENOM" id="CLU_010345_2_0_1"/>
<keyword evidence="8" id="KW-0067">ATP-binding</keyword>
<dbReference type="GO" id="GO:0005524">
    <property type="term" value="F:ATP binding"/>
    <property type="evidence" value="ECO:0007669"/>
    <property type="project" value="UniProtKB-KW"/>
</dbReference>
<accession>W9WNX3</accession>
<evidence type="ECO:0000259" key="10">
    <source>
        <dbReference type="Pfam" id="PF16575"/>
    </source>
</evidence>
<evidence type="ECO:0000256" key="3">
    <source>
        <dbReference type="ARBA" id="ARBA00018706"/>
    </source>
</evidence>
<evidence type="ECO:0000256" key="7">
    <source>
        <dbReference type="ARBA" id="ARBA00022777"/>
    </source>
</evidence>
<dbReference type="PANTHER" id="PTHR12755:SF3">
    <property type="entry name" value="POLYNUCLEOTIDE 5'-HYDROXYL-KINASE NOL9"/>
    <property type="match status" value="1"/>
</dbReference>
<evidence type="ECO:0000256" key="2">
    <source>
        <dbReference type="ARBA" id="ARBA00011003"/>
    </source>
</evidence>
<keyword evidence="7" id="KW-0418">Kinase</keyword>
<dbReference type="RefSeq" id="XP_007756477.1">
    <property type="nucleotide sequence ID" value="XM_007758287.1"/>
</dbReference>
<comment type="caution">
    <text evidence="11">The sequence shown here is derived from an EMBL/GenBank/DDBJ whole genome shotgun (WGS) entry which is preliminary data.</text>
</comment>
<evidence type="ECO:0000256" key="1">
    <source>
        <dbReference type="ARBA" id="ARBA00003798"/>
    </source>
</evidence>
<name>W9WNX3_9EURO</name>
<organism evidence="11 12">
    <name type="scientific">Cladophialophora yegresii CBS 114405</name>
    <dbReference type="NCBI Taxonomy" id="1182544"/>
    <lineage>
        <taxon>Eukaryota</taxon>
        <taxon>Fungi</taxon>
        <taxon>Dikarya</taxon>
        <taxon>Ascomycota</taxon>
        <taxon>Pezizomycotina</taxon>
        <taxon>Eurotiomycetes</taxon>
        <taxon>Chaetothyriomycetidae</taxon>
        <taxon>Chaetothyriales</taxon>
        <taxon>Herpotrichiellaceae</taxon>
        <taxon>Cladophialophora</taxon>
    </lineage>
</organism>
<evidence type="ECO:0000256" key="6">
    <source>
        <dbReference type="ARBA" id="ARBA00022741"/>
    </source>
</evidence>
<dbReference type="GeneID" id="19178862"/>
<dbReference type="GO" id="GO:0005634">
    <property type="term" value="C:nucleus"/>
    <property type="evidence" value="ECO:0007669"/>
    <property type="project" value="TreeGrafter"/>
</dbReference>
<evidence type="ECO:0000256" key="9">
    <source>
        <dbReference type="SAM" id="MobiDB-lite"/>
    </source>
</evidence>
<dbReference type="InterPro" id="IPR032319">
    <property type="entry name" value="CLP1_P"/>
</dbReference>
<comment type="similarity">
    <text evidence="2">Belongs to the Clp1 family. NOL9/GRC3 subfamily.</text>
</comment>
<dbReference type="GO" id="GO:0051731">
    <property type="term" value="F:polynucleotide 5'-hydroxyl-kinase activity"/>
    <property type="evidence" value="ECO:0007669"/>
    <property type="project" value="InterPro"/>
</dbReference>